<organism evidence="15 16">
    <name type="scientific">Bursaphelenchus xylophilus</name>
    <name type="common">Pinewood nematode worm</name>
    <name type="synonym">Aphelenchoides xylophilus</name>
    <dbReference type="NCBI Taxonomy" id="6326"/>
    <lineage>
        <taxon>Eukaryota</taxon>
        <taxon>Metazoa</taxon>
        <taxon>Ecdysozoa</taxon>
        <taxon>Nematoda</taxon>
        <taxon>Chromadorea</taxon>
        <taxon>Rhabditida</taxon>
        <taxon>Tylenchina</taxon>
        <taxon>Tylenchomorpha</taxon>
        <taxon>Aphelenchoidea</taxon>
        <taxon>Aphelenchoididae</taxon>
        <taxon>Bursaphelenchus</taxon>
    </lineage>
</organism>
<dbReference type="Gene3D" id="2.130.10.10">
    <property type="entry name" value="YVTN repeat-like/Quinoprotein amine dehydrogenase"/>
    <property type="match status" value="2"/>
</dbReference>
<feature type="transmembrane region" description="Helical" evidence="12">
    <location>
        <begin position="1140"/>
        <end position="1164"/>
    </location>
</feature>
<dbReference type="CDD" id="cd16693">
    <property type="entry name" value="mRING-H2-C3H3C2_WDR24"/>
    <property type="match status" value="1"/>
</dbReference>
<evidence type="ECO:0000256" key="4">
    <source>
        <dbReference type="ARBA" id="ARBA00022679"/>
    </source>
</evidence>
<keyword evidence="12" id="KW-0472">Membrane</keyword>
<comment type="catalytic activity">
    <reaction evidence="8">
        <text>RX + glutathione = an S-substituted glutathione + a halide anion + H(+)</text>
        <dbReference type="Rhea" id="RHEA:16437"/>
        <dbReference type="ChEBI" id="CHEBI:15378"/>
        <dbReference type="ChEBI" id="CHEBI:16042"/>
        <dbReference type="ChEBI" id="CHEBI:17792"/>
        <dbReference type="ChEBI" id="CHEBI:57925"/>
        <dbReference type="ChEBI" id="CHEBI:90779"/>
        <dbReference type="EC" id="2.5.1.18"/>
    </reaction>
</comment>
<comment type="similarity">
    <text evidence="1">Belongs to the WD repeat WDR24 family.</text>
</comment>
<dbReference type="InterPro" id="IPR001680">
    <property type="entry name" value="WD40_rpt"/>
</dbReference>
<dbReference type="GO" id="GO:0016239">
    <property type="term" value="P:positive regulation of macroautophagy"/>
    <property type="evidence" value="ECO:0007669"/>
    <property type="project" value="TreeGrafter"/>
</dbReference>
<dbReference type="PANTHER" id="PTHR46200">
    <property type="entry name" value="GATOR COMPLEX PROTEIN WDR24"/>
    <property type="match status" value="1"/>
</dbReference>
<dbReference type="PROSITE" id="PS50082">
    <property type="entry name" value="WD_REPEATS_2"/>
    <property type="match status" value="1"/>
</dbReference>
<dbReference type="PROSITE" id="PS50404">
    <property type="entry name" value="GST_NTER"/>
    <property type="match status" value="1"/>
</dbReference>
<dbReference type="GO" id="GO:0005829">
    <property type="term" value="C:cytosol"/>
    <property type="evidence" value="ECO:0007669"/>
    <property type="project" value="TreeGrafter"/>
</dbReference>
<feature type="domain" description="GST N-terminal" evidence="13">
    <location>
        <begin position="898"/>
        <end position="976"/>
    </location>
</feature>
<feature type="compositionally biased region" description="Acidic residues" evidence="11">
    <location>
        <begin position="483"/>
        <end position="496"/>
    </location>
</feature>
<reference evidence="16" key="1">
    <citation type="submission" date="2016-11" db="UniProtKB">
        <authorList>
            <consortium name="WormBaseParasite"/>
        </authorList>
    </citation>
    <scope>IDENTIFICATION</scope>
</reference>
<dbReference type="InterPro" id="IPR036282">
    <property type="entry name" value="Glutathione-S-Trfase_C_sf"/>
</dbReference>
<evidence type="ECO:0000256" key="6">
    <source>
        <dbReference type="ARBA" id="ARBA00038317"/>
    </source>
</evidence>
<comment type="similarity">
    <text evidence="6">Belongs to the GST superfamily. Sigma family.</text>
</comment>
<name>A0A1I7S3T1_BURXY</name>
<evidence type="ECO:0000256" key="1">
    <source>
        <dbReference type="ARBA" id="ARBA00008134"/>
    </source>
</evidence>
<evidence type="ECO:0000313" key="16">
    <source>
        <dbReference type="WBParaSite" id="BXY_0766200.1"/>
    </source>
</evidence>
<dbReference type="SUPFAM" id="SSF50978">
    <property type="entry name" value="WD40 repeat-like"/>
    <property type="match status" value="1"/>
</dbReference>
<dbReference type="InterPro" id="IPR004046">
    <property type="entry name" value="GST_C"/>
</dbReference>
<dbReference type="WBParaSite" id="BXY_0766200.1">
    <property type="protein sequence ID" value="BXY_0766200.1"/>
    <property type="gene ID" value="BXY_0766200"/>
</dbReference>
<keyword evidence="5" id="KW-0677">Repeat</keyword>
<dbReference type="InterPro" id="IPR036322">
    <property type="entry name" value="WD40_repeat_dom_sf"/>
</dbReference>
<evidence type="ECO:0000256" key="7">
    <source>
        <dbReference type="ARBA" id="ARBA00040269"/>
    </source>
</evidence>
<dbReference type="GO" id="GO:0034198">
    <property type="term" value="P:cellular response to amino acid starvation"/>
    <property type="evidence" value="ECO:0007669"/>
    <property type="project" value="TreeGrafter"/>
</dbReference>
<keyword evidence="12" id="KW-1133">Transmembrane helix</keyword>
<evidence type="ECO:0000313" key="15">
    <source>
        <dbReference type="Proteomes" id="UP000095284"/>
    </source>
</evidence>
<dbReference type="InterPro" id="IPR037590">
    <property type="entry name" value="WDR24"/>
</dbReference>
<dbReference type="SFLD" id="SFLDG00363">
    <property type="entry name" value="AMPS_(cytGST):_Alpha-__Mu-__Pi"/>
    <property type="match status" value="1"/>
</dbReference>
<dbReference type="SUPFAM" id="SSF47616">
    <property type="entry name" value="GST C-terminal domain-like"/>
    <property type="match status" value="1"/>
</dbReference>
<evidence type="ECO:0000256" key="2">
    <source>
        <dbReference type="ARBA" id="ARBA00012452"/>
    </source>
</evidence>
<proteinExistence type="inferred from homology"/>
<dbReference type="Pfam" id="PF14497">
    <property type="entry name" value="GST_C_3"/>
    <property type="match status" value="1"/>
</dbReference>
<evidence type="ECO:0000256" key="9">
    <source>
        <dbReference type="ARBA" id="ARBA00078118"/>
    </source>
</evidence>
<dbReference type="InterPro" id="IPR010987">
    <property type="entry name" value="Glutathione-S-Trfase_C-like"/>
</dbReference>
<dbReference type="SUPFAM" id="SSF52833">
    <property type="entry name" value="Thioredoxin-like"/>
    <property type="match status" value="1"/>
</dbReference>
<sequence>MGVHKDVTLELNDPMDSLSVNKDFTQIAVAGRAVLKVFSIKEDGFEPAVDLRAKTRRMNLYFSGSVSWNPNRENLIAVTSSIGSIVLFDLEHCHGSNPQDAVSFIDPESLNSGLEFQFRAHKAAATKVCFHEFNQNLFISGSKDATLFLYDIRKPEPAGHFVPSGGSMDTIRDVMFGLDTQSQDMFVTGDDSGAVRFWDIRRSDRCLKETLAHQGPVSAVSLNPTLEYRHLIATAGRDRYVRVWDWTSDSSDFLYLIETPSALNRVKWDIDKDHHLVTVAATESQVFSWDVRRPFFPYSCFGTHDFNVSDISFPRFSGLNRFVTCGKDRKLSLHYSESGDMTISYHRPFAMADSNPFNEIICALPEGCTKGVFDSEYQFEGPVKSALLQYQNPPVALTGSNKFSELAKHYRFLGDNPMNICNHNAEAARKCGDVDLSYTWKVVGVLLNEGKLFKPTNYYDGKDRFFEYIQNPEVRRDRKEQVEEIEDSSDDSDVDENLLPGTFSQSLQDALSSTTDFFFGSGEFCREGLPCGKTFVSLFEAKHARFMKSDLRTIGSEAVNFNRFKNGEDAATEVSLNDEDNVMDSMSTGKLDPVLFEDSENDDIEDHQDEDNLDEDDEQTEGHIPLQLQVAEKIEDGQLQNPLTPLKDVGVSNFDSTPTGISNSLLNITSVHITWGPVTRLSKLMNLYTDICDSQTCATVCLVMGSKAKELFGDEQVTSWFMHYIEQLQNAGFGDLATFIAKNSGCEEVLKTLQENMHVKVYCGNCDTPAPVASESCPKCGTTFIAICTVCDNEVKGMFAQCKDCGHGGHEGHLEEWFKNFGVCPFPGCEHICVMNREEDEPEVCEVLVEEAHLVAQSGLVDSNRKLHYRAENGLIVPLEEAVYELADDFSRRDPVLSKYKLQYFDVRGLGEGIRLIFQYEGIRFEDSRVTMDEWPDIKETTRTGMLPQLTVDDTFVLTQSHTIARFLGKQFGLNGKTEWESASIDEYAGLLKDFVKTVNPYLFVLLGRQKGDKKKLRKSTFQPALASFIPEIVKILNESKSGFLLPSGLSWVDFFYVEYFTSLRNLEANAFKKYREIVMYQEKVHGLPSLADYVKIRPKITLKQLDDWQLFQVYPSSTTTAPPSQEYITQLEIMLDVKVVIFILILIAMLILLVIISFSPCLFKTKENSKQQKGGESVKRFLGSSMTTDEESIYAFLPATRPGYYRSKMPDISFVV</sequence>
<dbReference type="InterPro" id="IPR040079">
    <property type="entry name" value="Glutathione_S-Trfase"/>
</dbReference>
<feature type="repeat" description="WD" evidence="10">
    <location>
        <begin position="210"/>
        <end position="245"/>
    </location>
</feature>
<evidence type="ECO:0000256" key="10">
    <source>
        <dbReference type="PROSITE-ProRule" id="PRU00221"/>
    </source>
</evidence>
<dbReference type="GO" id="GO:0004364">
    <property type="term" value="F:glutathione transferase activity"/>
    <property type="evidence" value="ECO:0007669"/>
    <property type="project" value="UniProtKB-EC"/>
</dbReference>
<evidence type="ECO:0000256" key="3">
    <source>
        <dbReference type="ARBA" id="ARBA00022574"/>
    </source>
</evidence>
<dbReference type="GO" id="GO:0005774">
    <property type="term" value="C:vacuolar membrane"/>
    <property type="evidence" value="ECO:0007669"/>
    <property type="project" value="TreeGrafter"/>
</dbReference>
<dbReference type="SFLD" id="SFLDG01205">
    <property type="entry name" value="AMPS.1"/>
    <property type="match status" value="1"/>
</dbReference>
<dbReference type="CDD" id="cd03192">
    <property type="entry name" value="GST_C_Sigma_like"/>
    <property type="match status" value="1"/>
</dbReference>
<dbReference type="PROSITE" id="PS50405">
    <property type="entry name" value="GST_CTER"/>
    <property type="match status" value="1"/>
</dbReference>
<evidence type="ECO:0000256" key="5">
    <source>
        <dbReference type="ARBA" id="ARBA00022737"/>
    </source>
</evidence>
<feature type="region of interest" description="Disordered" evidence="11">
    <location>
        <begin position="477"/>
        <end position="496"/>
    </location>
</feature>
<dbReference type="Gene3D" id="3.40.30.10">
    <property type="entry name" value="Glutaredoxin"/>
    <property type="match status" value="1"/>
</dbReference>
<dbReference type="CDD" id="cd03039">
    <property type="entry name" value="GST_N_Sigma_like"/>
    <property type="match status" value="1"/>
</dbReference>
<dbReference type="AlphaFoldDB" id="A0A1I7S3T1"/>
<evidence type="ECO:0000256" key="12">
    <source>
        <dbReference type="SAM" id="Phobius"/>
    </source>
</evidence>
<accession>A0A1I7S3T1</accession>
<dbReference type="SFLD" id="SFLDS00019">
    <property type="entry name" value="Glutathione_Transferase_(cytos"/>
    <property type="match status" value="1"/>
</dbReference>
<feature type="region of interest" description="Disordered" evidence="11">
    <location>
        <begin position="576"/>
        <end position="595"/>
    </location>
</feature>
<dbReference type="InterPro" id="IPR036249">
    <property type="entry name" value="Thioredoxin-like_sf"/>
</dbReference>
<dbReference type="GO" id="GO:0061700">
    <property type="term" value="C:GATOR2 complex"/>
    <property type="evidence" value="ECO:0007669"/>
    <property type="project" value="TreeGrafter"/>
</dbReference>
<dbReference type="Gene3D" id="1.20.1050.10">
    <property type="match status" value="1"/>
</dbReference>
<dbReference type="InterPro" id="IPR004045">
    <property type="entry name" value="Glutathione_S-Trfase_N"/>
</dbReference>
<dbReference type="EC" id="2.5.1.18" evidence="2"/>
<evidence type="ECO:0000259" key="14">
    <source>
        <dbReference type="PROSITE" id="PS50405"/>
    </source>
</evidence>
<evidence type="ECO:0000259" key="13">
    <source>
        <dbReference type="PROSITE" id="PS50404"/>
    </source>
</evidence>
<evidence type="ECO:0000256" key="11">
    <source>
        <dbReference type="SAM" id="MobiDB-lite"/>
    </source>
</evidence>
<feature type="domain" description="GST C-terminal" evidence="14">
    <location>
        <begin position="978"/>
        <end position="1117"/>
    </location>
</feature>
<dbReference type="PANTHER" id="PTHR46200:SF1">
    <property type="entry name" value="GATOR COMPLEX PROTEIN WDR24"/>
    <property type="match status" value="1"/>
</dbReference>
<dbReference type="InterPro" id="IPR015943">
    <property type="entry name" value="WD40/YVTN_repeat-like_dom_sf"/>
</dbReference>
<dbReference type="Pfam" id="PF00400">
    <property type="entry name" value="WD40"/>
    <property type="match status" value="2"/>
</dbReference>
<dbReference type="FunFam" id="1.20.1050.10:FF:000031">
    <property type="entry name" value="Glutathione S-Transferase"/>
    <property type="match status" value="1"/>
</dbReference>
<protein>
    <recommendedName>
        <fullName evidence="7">GATOR2 complex protein WDR24</fullName>
        <ecNumber evidence="2">2.5.1.18</ecNumber>
    </recommendedName>
    <alternativeName>
        <fullName evidence="9">GST class-sigma</fullName>
    </alternativeName>
</protein>
<keyword evidence="12" id="KW-0812">Transmembrane</keyword>
<keyword evidence="4" id="KW-0808">Transferase</keyword>
<dbReference type="GO" id="GO:1904263">
    <property type="term" value="P:positive regulation of TORC1 signaling"/>
    <property type="evidence" value="ECO:0007669"/>
    <property type="project" value="TreeGrafter"/>
</dbReference>
<evidence type="ECO:0000256" key="8">
    <source>
        <dbReference type="ARBA" id="ARBA00047960"/>
    </source>
</evidence>
<dbReference type="Proteomes" id="UP000095284">
    <property type="component" value="Unplaced"/>
</dbReference>
<dbReference type="SMART" id="SM00320">
    <property type="entry name" value="WD40"/>
    <property type="match status" value="6"/>
</dbReference>
<dbReference type="PROSITE" id="PS50294">
    <property type="entry name" value="WD_REPEATS_REGION"/>
    <property type="match status" value="1"/>
</dbReference>
<keyword evidence="3 10" id="KW-0853">WD repeat</keyword>